<dbReference type="SUPFAM" id="SSF47874">
    <property type="entry name" value="Annexin"/>
    <property type="match status" value="2"/>
</dbReference>
<dbReference type="Gene3D" id="1.10.220.10">
    <property type="entry name" value="Annexin"/>
    <property type="match status" value="8"/>
</dbReference>
<dbReference type="GO" id="GO:0005544">
    <property type="term" value="F:calcium-dependent phospholipid binding"/>
    <property type="evidence" value="ECO:0007669"/>
    <property type="project" value="UniProtKB-KW"/>
</dbReference>
<keyword evidence="10" id="KW-1185">Reference proteome</keyword>
<evidence type="ECO:0000313" key="10">
    <source>
        <dbReference type="Proteomes" id="UP000838412"/>
    </source>
</evidence>
<dbReference type="PANTHER" id="PTHR10502:SF175">
    <property type="entry name" value="ANNEXIN A13"/>
    <property type="match status" value="1"/>
</dbReference>
<dbReference type="OrthoDB" id="2163395at2759"/>
<dbReference type="InterPro" id="IPR018502">
    <property type="entry name" value="Annexin_repeat"/>
</dbReference>
<dbReference type="InterPro" id="IPR037104">
    <property type="entry name" value="Annexin_sf"/>
</dbReference>
<organism evidence="9 10">
    <name type="scientific">Branchiostoma lanceolatum</name>
    <name type="common">Common lancelet</name>
    <name type="synonym">Amphioxus lanceolatum</name>
    <dbReference type="NCBI Taxonomy" id="7740"/>
    <lineage>
        <taxon>Eukaryota</taxon>
        <taxon>Metazoa</taxon>
        <taxon>Chordata</taxon>
        <taxon>Cephalochordata</taxon>
        <taxon>Leptocardii</taxon>
        <taxon>Amphioxiformes</taxon>
        <taxon>Branchiostomatidae</taxon>
        <taxon>Branchiostoma</taxon>
    </lineage>
</organism>
<dbReference type="GO" id="GO:0012506">
    <property type="term" value="C:vesicle membrane"/>
    <property type="evidence" value="ECO:0007669"/>
    <property type="project" value="TreeGrafter"/>
</dbReference>
<evidence type="ECO:0000256" key="6">
    <source>
        <dbReference type="ARBA" id="ARBA00023302"/>
    </source>
</evidence>
<comment type="similarity">
    <text evidence="2">Belongs to the CFAP97 family.</text>
</comment>
<dbReference type="Pfam" id="PF13879">
    <property type="entry name" value="Hmw_CFAP97"/>
    <property type="match status" value="1"/>
</dbReference>
<keyword evidence="6 7" id="KW-0111">Calcium/phospholipid-binding</keyword>
<dbReference type="GO" id="GO:0005886">
    <property type="term" value="C:plasma membrane"/>
    <property type="evidence" value="ECO:0007669"/>
    <property type="project" value="TreeGrafter"/>
</dbReference>
<keyword evidence="4 7" id="KW-0106">Calcium</keyword>
<feature type="region of interest" description="Disordered" evidence="8">
    <location>
        <begin position="641"/>
        <end position="717"/>
    </location>
</feature>
<dbReference type="PROSITE" id="PS00223">
    <property type="entry name" value="ANNEXIN_1"/>
    <property type="match status" value="1"/>
</dbReference>
<evidence type="ECO:0000256" key="3">
    <source>
        <dbReference type="ARBA" id="ARBA00022737"/>
    </source>
</evidence>
<feature type="region of interest" description="Disordered" evidence="8">
    <location>
        <begin position="161"/>
        <end position="183"/>
    </location>
</feature>
<evidence type="ECO:0000313" key="9">
    <source>
        <dbReference type="EMBL" id="CAH1263569.1"/>
    </source>
</evidence>
<dbReference type="GO" id="GO:0005634">
    <property type="term" value="C:nucleus"/>
    <property type="evidence" value="ECO:0007669"/>
    <property type="project" value="TreeGrafter"/>
</dbReference>
<comment type="domain">
    <text evidence="7">A pair of annexin repeats may form one binding site for calcium and phospholipid.</text>
</comment>
<dbReference type="SMART" id="SM00335">
    <property type="entry name" value="ANX"/>
    <property type="match status" value="8"/>
</dbReference>
<evidence type="ECO:0000256" key="2">
    <source>
        <dbReference type="ARBA" id="ARBA00008315"/>
    </source>
</evidence>
<protein>
    <recommendedName>
        <fullName evidence="7">Annexin</fullName>
    </recommendedName>
</protein>
<evidence type="ECO:0000256" key="5">
    <source>
        <dbReference type="ARBA" id="ARBA00023216"/>
    </source>
</evidence>
<dbReference type="Pfam" id="PF00191">
    <property type="entry name" value="Annexin"/>
    <property type="match status" value="8"/>
</dbReference>
<dbReference type="GO" id="GO:0005737">
    <property type="term" value="C:cytoplasm"/>
    <property type="evidence" value="ECO:0007669"/>
    <property type="project" value="TreeGrafter"/>
</dbReference>
<dbReference type="PANTHER" id="PTHR10502">
    <property type="entry name" value="ANNEXIN"/>
    <property type="match status" value="1"/>
</dbReference>
<reference evidence="9" key="1">
    <citation type="submission" date="2022-01" db="EMBL/GenBank/DDBJ databases">
        <authorList>
            <person name="Braso-Vives M."/>
        </authorList>
    </citation>
    <scope>NUCLEOTIDE SEQUENCE</scope>
</reference>
<dbReference type="GO" id="GO:0005509">
    <property type="term" value="F:calcium ion binding"/>
    <property type="evidence" value="ECO:0007669"/>
    <property type="project" value="InterPro"/>
</dbReference>
<dbReference type="InterPro" id="IPR029488">
    <property type="entry name" value="Hmw/CFAP97"/>
</dbReference>
<dbReference type="FunFam" id="1.10.220.10:FF:000002">
    <property type="entry name" value="Annexin"/>
    <property type="match status" value="2"/>
</dbReference>
<dbReference type="PRINTS" id="PR00196">
    <property type="entry name" value="ANNEXIN"/>
</dbReference>
<keyword evidence="3 7" id="KW-0677">Repeat</keyword>
<dbReference type="InterPro" id="IPR001464">
    <property type="entry name" value="Annexin"/>
</dbReference>
<accession>A0A8J9ZTZ7</accession>
<evidence type="ECO:0000256" key="1">
    <source>
        <dbReference type="ARBA" id="ARBA00007831"/>
    </source>
</evidence>
<gene>
    <name evidence="9" type="primary">ANXA7</name>
    <name evidence="9" type="ORF">BLAG_LOCUS18220</name>
</gene>
<dbReference type="Proteomes" id="UP000838412">
    <property type="component" value="Chromosome 4"/>
</dbReference>
<sequence length="1030" mass="117898">MAAMPPLKAKSGFPVSNKLLQKRWNDKAFQLHQQKVAAMKADLDNKSPKPYQHIRLRLKKLLAEEERQAQVDHDNRKLLGRMTQIMKTHGSLDNWNNYTPRSMNYYVREKEAERIAMNNELIKSRLLGVQPNYNLNKWEEDFLKHEYYLANMAAVTKDYDLDSLEPTPRDPPRRRRPRSVGTETWSVETEVLEHPPVSDVEDGNIPVLTHDYYLVDNTEEPRDFYVDIIMQTKPSIKKRTSILKNWAEHANVWSNPKTDRSTEAASTTDGEVEATKLPKIKLERSKGGGTWPPRRFHTKLPKVNRVDKNKVDLSQHDVDRDSRMLFKATKGLSQNEVSIVIKTLVRRTYRQRQETKAKFWELYDKELSEDLKSQLSDDFAPVIDALLMEREKFDAMTVHSALKGSPSAEATLIEILCTRNNRALEQIKKAYRDEHLNNLEDDVRSETAGQLQDLLLGLLAGDREESNEVDEDLYRQDAQELHQAGKDRWSTDSDSKLMSLITTKSYSHIRETFTEYEKMAQTDMLDILKDELSGEFLAAMMALVKVVFYCPKFFAERIYHAMRPRGDSATLIRCLMTRAEADMPLIRKAYKKTYGATIMDDLDSYVSAPYKPILVDLVRGPEGQDGQKKSQKRINGMVIHRAPPQLRPLRHQPFPPPKPVDIKNNPLAQPSQRPLAAAQREKSFDKTNDRGDGGRNGSDKENRDRGKGKAQASGSVVPAKRFHVERDCEDFRNAISRWGTDEEPLIKLLSSRSHDQRQQVKKQYKTKYNKDLLQDLKAEMGSSYDDLLVMLLTPRSDFDAWTMHKATQANDANSQAVFAGMLCTRSNKQIRSMRETYKKLFSRNLLDDLKACSTDRLADLLLALTKGDREERGKVDQSRAKEDAHELYEEDKLGANDRSRIVDILANRSVPQLKATLQAYKKVSGRELLETIEAEMPDDQKVGFAAIVRCLTDPAKFFAGRLKEAIDGSEGMDEDTLMRIVVTRSEVDLLEIKRLFKDQQGQALSQAVEDNCTGDHKKLLLALIKGNKGS</sequence>
<dbReference type="AlphaFoldDB" id="A0A8J9ZTZ7"/>
<dbReference type="PROSITE" id="PS51897">
    <property type="entry name" value="ANNEXIN_2"/>
    <property type="match status" value="8"/>
</dbReference>
<feature type="compositionally biased region" description="Basic and acidic residues" evidence="8">
    <location>
        <begin position="679"/>
        <end position="707"/>
    </location>
</feature>
<dbReference type="FunFam" id="1.10.220.10:FF:000001">
    <property type="entry name" value="Annexin"/>
    <property type="match status" value="1"/>
</dbReference>
<comment type="similarity">
    <text evidence="1 7">Belongs to the annexin family.</text>
</comment>
<keyword evidence="5 7" id="KW-0041">Annexin</keyword>
<dbReference type="GO" id="GO:0001786">
    <property type="term" value="F:phosphatidylserine binding"/>
    <property type="evidence" value="ECO:0007669"/>
    <property type="project" value="TreeGrafter"/>
</dbReference>
<proteinExistence type="inferred from homology"/>
<evidence type="ECO:0000256" key="4">
    <source>
        <dbReference type="ARBA" id="ARBA00022837"/>
    </source>
</evidence>
<evidence type="ECO:0000256" key="8">
    <source>
        <dbReference type="SAM" id="MobiDB-lite"/>
    </source>
</evidence>
<evidence type="ECO:0000256" key="7">
    <source>
        <dbReference type="RuleBase" id="RU003540"/>
    </source>
</evidence>
<dbReference type="EMBL" id="OV696689">
    <property type="protein sequence ID" value="CAH1263569.1"/>
    <property type="molecule type" value="Genomic_DNA"/>
</dbReference>
<name>A0A8J9ZTZ7_BRALA</name>
<dbReference type="InterPro" id="IPR018252">
    <property type="entry name" value="Annexin_repeat_CS"/>
</dbReference>